<keyword evidence="3" id="KW-1185">Reference proteome</keyword>
<dbReference type="Proteomes" id="UP001140094">
    <property type="component" value="Unassembled WGS sequence"/>
</dbReference>
<accession>A0A9W8LSK8</accession>
<dbReference type="OrthoDB" id="5561444at2759"/>
<comment type="caution">
    <text evidence="2">The sequence shown here is derived from an EMBL/GenBank/DDBJ whole genome shotgun (WGS) entry which is preliminary data.</text>
</comment>
<dbReference type="EMBL" id="JANBUO010000906">
    <property type="protein sequence ID" value="KAJ2800892.1"/>
    <property type="molecule type" value="Genomic_DNA"/>
</dbReference>
<evidence type="ECO:0000313" key="2">
    <source>
        <dbReference type="EMBL" id="KAJ2800892.1"/>
    </source>
</evidence>
<protein>
    <submittedName>
        <fullName evidence="2">Uncharacterized protein</fullName>
    </submittedName>
</protein>
<dbReference type="AlphaFoldDB" id="A0A9W8LSK8"/>
<evidence type="ECO:0000313" key="3">
    <source>
        <dbReference type="Proteomes" id="UP001140094"/>
    </source>
</evidence>
<sequence length="266" mass="27671">MHVAGALFAVFGLVASQEVGFSGGANVVDGPNAISNPNVNNGWQADSSLFAGSGSNSNGGSSVFNDVFGSSFTNINSNTAIKDNIVNNPSVDFVSGNSGWTANGDRNQLGPVQNDFAHRRRDVVFASNHHQAQSQVAETVAAPVPHIARPLSVGPVFPADVAKRGGDVVFADHHHQTQSQVASTVAAPVPQIARPLPIGAGPAFIKRDANVVVSDNHPPAFVPAALSWAPFQPFVGVPLQLVYPSAPQPAHVEESQQKATVIQNKA</sequence>
<evidence type="ECO:0000256" key="1">
    <source>
        <dbReference type="SAM" id="SignalP"/>
    </source>
</evidence>
<feature type="chain" id="PRO_5040901204" evidence="1">
    <location>
        <begin position="17"/>
        <end position="266"/>
    </location>
</feature>
<feature type="signal peptide" evidence="1">
    <location>
        <begin position="1"/>
        <end position="16"/>
    </location>
</feature>
<name>A0A9W8LSK8_9FUNG</name>
<keyword evidence="1" id="KW-0732">Signal</keyword>
<reference evidence="2" key="1">
    <citation type="submission" date="2022-07" db="EMBL/GenBank/DDBJ databases">
        <title>Phylogenomic reconstructions and comparative analyses of Kickxellomycotina fungi.</title>
        <authorList>
            <person name="Reynolds N.K."/>
            <person name="Stajich J.E."/>
            <person name="Barry K."/>
            <person name="Grigoriev I.V."/>
            <person name="Crous P."/>
            <person name="Smith M.E."/>
        </authorList>
    </citation>
    <scope>NUCLEOTIDE SEQUENCE</scope>
    <source>
        <strain evidence="2">NRRL 1565</strain>
    </source>
</reference>
<gene>
    <name evidence="2" type="ORF">H4R20_003888</name>
</gene>
<proteinExistence type="predicted"/>
<organism evidence="2 3">
    <name type="scientific">Coemansia guatemalensis</name>
    <dbReference type="NCBI Taxonomy" id="2761395"/>
    <lineage>
        <taxon>Eukaryota</taxon>
        <taxon>Fungi</taxon>
        <taxon>Fungi incertae sedis</taxon>
        <taxon>Zoopagomycota</taxon>
        <taxon>Kickxellomycotina</taxon>
        <taxon>Kickxellomycetes</taxon>
        <taxon>Kickxellales</taxon>
        <taxon>Kickxellaceae</taxon>
        <taxon>Coemansia</taxon>
    </lineage>
</organism>